<reference evidence="1 2" key="1">
    <citation type="submission" date="2019-02" db="EMBL/GenBank/DDBJ databases">
        <authorList>
            <person name="Feng G."/>
        </authorList>
    </citation>
    <scope>NUCLEOTIDE SEQUENCE [LARGE SCALE GENOMIC DNA]</scope>
    <source>
        <strain evidence="1 2">DSM 26779</strain>
    </source>
</reference>
<dbReference type="EMBL" id="SEOM01000021">
    <property type="protein sequence ID" value="RYL96475.1"/>
    <property type="molecule type" value="Genomic_DNA"/>
</dbReference>
<dbReference type="Proteomes" id="UP000292734">
    <property type="component" value="Unassembled WGS sequence"/>
</dbReference>
<protein>
    <submittedName>
        <fullName evidence="1">Uncharacterized protein</fullName>
    </submittedName>
</protein>
<evidence type="ECO:0000313" key="2">
    <source>
        <dbReference type="Proteomes" id="UP000292734"/>
    </source>
</evidence>
<organism evidence="1 2">
    <name type="scientific">Sphingobium indicum</name>
    <dbReference type="NCBI Taxonomy" id="332055"/>
    <lineage>
        <taxon>Bacteria</taxon>
        <taxon>Pseudomonadati</taxon>
        <taxon>Pseudomonadota</taxon>
        <taxon>Alphaproteobacteria</taxon>
        <taxon>Sphingomonadales</taxon>
        <taxon>Sphingomonadaceae</taxon>
        <taxon>Sphingobium</taxon>
    </lineage>
</organism>
<name>A0A4Q4ISZ4_9SPHN</name>
<evidence type="ECO:0000313" key="1">
    <source>
        <dbReference type="EMBL" id="RYL96475.1"/>
    </source>
</evidence>
<dbReference type="AlphaFoldDB" id="A0A4Q4ISZ4"/>
<dbReference type="RefSeq" id="WP_007686298.1">
    <property type="nucleotide sequence ID" value="NZ_JACBZE010000024.1"/>
</dbReference>
<comment type="caution">
    <text evidence="1">The sequence shown here is derived from an EMBL/GenBank/DDBJ whole genome shotgun (WGS) entry which is preliminary data.</text>
</comment>
<gene>
    <name evidence="1" type="ORF">EWH08_19720</name>
</gene>
<proteinExistence type="predicted"/>
<accession>A0A4Q4ISZ4</accession>
<sequence>MFKDLNLLSQPPVLPFETRSSRTQIHITGCAGLVKLDKIRNDVATYWEKQDVEAFGVHIFEKELSVDQRLDGTPINPRRSQKNWGCICNVASVGGIELEGRVEIRALSPDGDLLLHFAQDPGKTGWPINQVDDRSFFQLEPCRRYAAGRTFGVGSGTFIIEDSSPFDPDLMDLNIVQTGWGGFINSISYKGEVIDMHDHVWIAEQPPRAFVFEAEGKRA</sequence>